<keyword evidence="2 4" id="KW-0238">DNA-binding</keyword>
<dbReference type="EMBL" id="PDUD01000031">
    <property type="protein sequence ID" value="PHN03517.1"/>
    <property type="molecule type" value="Genomic_DNA"/>
</dbReference>
<reference evidence="6 7" key="1">
    <citation type="submission" date="2017-10" db="EMBL/GenBank/DDBJ databases">
        <title>The draft genome sequence of Lewinella nigricans NBRC 102662.</title>
        <authorList>
            <person name="Wang K."/>
        </authorList>
    </citation>
    <scope>NUCLEOTIDE SEQUENCE [LARGE SCALE GENOMIC DNA]</scope>
    <source>
        <strain evidence="6 7">NBRC 102662</strain>
    </source>
</reference>
<dbReference type="Pfam" id="PF00440">
    <property type="entry name" value="TetR_N"/>
    <property type="match status" value="1"/>
</dbReference>
<evidence type="ECO:0000256" key="3">
    <source>
        <dbReference type="ARBA" id="ARBA00023163"/>
    </source>
</evidence>
<protein>
    <submittedName>
        <fullName evidence="6">TetR family transcriptional regulator</fullName>
    </submittedName>
</protein>
<gene>
    <name evidence="6" type="ORF">CRP01_26315</name>
</gene>
<dbReference type="Pfam" id="PF16925">
    <property type="entry name" value="TetR_C_13"/>
    <property type="match status" value="1"/>
</dbReference>
<proteinExistence type="predicted"/>
<keyword evidence="1" id="KW-0805">Transcription regulation</keyword>
<dbReference type="InterPro" id="IPR036271">
    <property type="entry name" value="Tet_transcr_reg_TetR-rel_C_sf"/>
</dbReference>
<dbReference type="GO" id="GO:0003677">
    <property type="term" value="F:DNA binding"/>
    <property type="evidence" value="ECO:0007669"/>
    <property type="project" value="UniProtKB-UniRule"/>
</dbReference>
<organism evidence="6 7">
    <name type="scientific">Flavilitoribacter nigricans (strain ATCC 23147 / DSM 23189 / NBRC 102662 / NCIMB 1420 / SS-2)</name>
    <name type="common">Lewinella nigricans</name>
    <dbReference type="NCBI Taxonomy" id="1122177"/>
    <lineage>
        <taxon>Bacteria</taxon>
        <taxon>Pseudomonadati</taxon>
        <taxon>Bacteroidota</taxon>
        <taxon>Saprospiria</taxon>
        <taxon>Saprospirales</taxon>
        <taxon>Lewinellaceae</taxon>
        <taxon>Flavilitoribacter</taxon>
    </lineage>
</organism>
<dbReference type="SUPFAM" id="SSF46689">
    <property type="entry name" value="Homeodomain-like"/>
    <property type="match status" value="1"/>
</dbReference>
<evidence type="ECO:0000256" key="2">
    <source>
        <dbReference type="ARBA" id="ARBA00023125"/>
    </source>
</evidence>
<dbReference type="OrthoDB" id="9798857at2"/>
<dbReference type="Gene3D" id="1.10.357.10">
    <property type="entry name" value="Tetracycline Repressor, domain 2"/>
    <property type="match status" value="1"/>
</dbReference>
<evidence type="ECO:0000313" key="7">
    <source>
        <dbReference type="Proteomes" id="UP000223913"/>
    </source>
</evidence>
<sequence length="196" mass="22156">MVRSEKTRQLIIEKTAEVFNKKGYAGTSLSDLTAATGLTKGSIYGNFKNKEEVAIEAFRFNHRFMVNGFQQQLTGKETPIEKLLAFVDFFRDEYRAVFDRGGCALLNAATDVDDMEPRLFQEVKAAFQDWRSGLADIITEGIDRQEIQPVDARKMAQKMIAVMEGSILLSKTLEEPNILVDNMDGLKREILHLKTS</sequence>
<dbReference type="PRINTS" id="PR00455">
    <property type="entry name" value="HTHTETR"/>
</dbReference>
<evidence type="ECO:0000256" key="4">
    <source>
        <dbReference type="PROSITE-ProRule" id="PRU00335"/>
    </source>
</evidence>
<dbReference type="AlphaFoldDB" id="A0A2D0N506"/>
<feature type="DNA-binding region" description="H-T-H motif" evidence="4">
    <location>
        <begin position="28"/>
        <end position="47"/>
    </location>
</feature>
<dbReference type="InterPro" id="IPR011075">
    <property type="entry name" value="TetR_C"/>
</dbReference>
<evidence type="ECO:0000259" key="5">
    <source>
        <dbReference type="PROSITE" id="PS50977"/>
    </source>
</evidence>
<comment type="caution">
    <text evidence="6">The sequence shown here is derived from an EMBL/GenBank/DDBJ whole genome shotgun (WGS) entry which is preliminary data.</text>
</comment>
<keyword evidence="3" id="KW-0804">Transcription</keyword>
<dbReference type="SUPFAM" id="SSF48498">
    <property type="entry name" value="Tetracyclin repressor-like, C-terminal domain"/>
    <property type="match status" value="1"/>
</dbReference>
<dbReference type="Proteomes" id="UP000223913">
    <property type="component" value="Unassembled WGS sequence"/>
</dbReference>
<evidence type="ECO:0000313" key="6">
    <source>
        <dbReference type="EMBL" id="PHN03517.1"/>
    </source>
</evidence>
<keyword evidence="7" id="KW-1185">Reference proteome</keyword>
<dbReference type="InterPro" id="IPR001647">
    <property type="entry name" value="HTH_TetR"/>
</dbReference>
<dbReference type="PROSITE" id="PS50977">
    <property type="entry name" value="HTH_TETR_2"/>
    <property type="match status" value="1"/>
</dbReference>
<accession>A0A2D0N506</accession>
<dbReference type="PANTHER" id="PTHR47506:SF3">
    <property type="entry name" value="HTH-TYPE TRANSCRIPTIONAL REGULATOR LMRA"/>
    <property type="match status" value="1"/>
</dbReference>
<evidence type="ECO:0000256" key="1">
    <source>
        <dbReference type="ARBA" id="ARBA00023015"/>
    </source>
</evidence>
<feature type="domain" description="HTH tetR-type" evidence="5">
    <location>
        <begin position="5"/>
        <end position="65"/>
    </location>
</feature>
<dbReference type="InterPro" id="IPR009057">
    <property type="entry name" value="Homeodomain-like_sf"/>
</dbReference>
<dbReference type="PANTHER" id="PTHR47506">
    <property type="entry name" value="TRANSCRIPTIONAL REGULATORY PROTEIN"/>
    <property type="match status" value="1"/>
</dbReference>
<name>A0A2D0N506_FLAN2</name>